<protein>
    <submittedName>
        <fullName evidence="1">Uncharacterized protein</fullName>
    </submittedName>
</protein>
<evidence type="ECO:0000313" key="1">
    <source>
        <dbReference type="EMBL" id="RRJ24894.1"/>
    </source>
</evidence>
<organism evidence="1 2">
    <name type="scientific">Lachnoanaerobaculum gingivalis</name>
    <dbReference type="NCBI Taxonomy" id="2490855"/>
    <lineage>
        <taxon>Bacteria</taxon>
        <taxon>Bacillati</taxon>
        <taxon>Bacillota</taxon>
        <taxon>Clostridia</taxon>
        <taxon>Lachnospirales</taxon>
        <taxon>Lachnospiraceae</taxon>
        <taxon>Lachnoanaerobaculum</taxon>
    </lineage>
</organism>
<evidence type="ECO:0000313" key="2">
    <source>
        <dbReference type="Proteomes" id="UP000272490"/>
    </source>
</evidence>
<dbReference type="RefSeq" id="WP_128674771.1">
    <property type="nucleotide sequence ID" value="NZ_RRCO01000005.1"/>
</dbReference>
<dbReference type="AlphaFoldDB" id="A0A3P3QUL7"/>
<dbReference type="EMBL" id="RRCO01000005">
    <property type="protein sequence ID" value="RRJ24894.1"/>
    <property type="molecule type" value="Genomic_DNA"/>
</dbReference>
<sequence>MPTVIMYLPPEYDNAFNLFIGNRIANKKNIWGDVSNALSALSVGLGSNEKIIADLSAIIGKLAGPSSLALSVISLFLATLPKPFLERLRFELDKNQYSFIKITLFDVNPSTEEIVGGYNIDDFKIEKISDYENKVMDIYGEKYWIGEFGMISKIKPNPNSNKSIDEQIRDNIKKYSMR</sequence>
<reference evidence="1 2" key="1">
    <citation type="submission" date="2018-11" db="EMBL/GenBank/DDBJ databases">
        <title>Genome sequencing of Lachnoanaerobaculum sp. KCOM 2030 (= ChDC B114).</title>
        <authorList>
            <person name="Kook J.-K."/>
            <person name="Park S.-N."/>
            <person name="Lim Y.K."/>
        </authorList>
    </citation>
    <scope>NUCLEOTIDE SEQUENCE [LARGE SCALE GENOMIC DNA]</scope>
    <source>
        <strain evidence="1 2">KCOM 2030</strain>
    </source>
</reference>
<dbReference type="Proteomes" id="UP000272490">
    <property type="component" value="Unassembled WGS sequence"/>
</dbReference>
<comment type="caution">
    <text evidence="1">The sequence shown here is derived from an EMBL/GenBank/DDBJ whole genome shotgun (WGS) entry which is preliminary data.</text>
</comment>
<keyword evidence="2" id="KW-1185">Reference proteome</keyword>
<gene>
    <name evidence="1" type="ORF">EHV10_11550</name>
</gene>
<proteinExistence type="predicted"/>
<accession>A0A3P3QUL7</accession>
<dbReference type="OrthoDB" id="2047657at2"/>
<name>A0A3P3QUL7_9FIRM</name>